<organism evidence="2 3">
    <name type="scientific">Geobacter benzoatilyticus</name>
    <dbReference type="NCBI Taxonomy" id="2815309"/>
    <lineage>
        <taxon>Bacteria</taxon>
        <taxon>Pseudomonadati</taxon>
        <taxon>Thermodesulfobacteriota</taxon>
        <taxon>Desulfuromonadia</taxon>
        <taxon>Geobacterales</taxon>
        <taxon>Geobacteraceae</taxon>
        <taxon>Geobacter</taxon>
    </lineage>
</organism>
<accession>A0ABX7Q1B2</accession>
<feature type="region of interest" description="Disordered" evidence="1">
    <location>
        <begin position="89"/>
        <end position="111"/>
    </location>
</feature>
<dbReference type="RefSeq" id="WP_207162715.1">
    <property type="nucleotide sequence ID" value="NZ_CP071382.1"/>
</dbReference>
<name>A0ABX7Q1B2_9BACT</name>
<evidence type="ECO:0000313" key="3">
    <source>
        <dbReference type="Proteomes" id="UP000663651"/>
    </source>
</evidence>
<feature type="compositionally biased region" description="Basic and acidic residues" evidence="1">
    <location>
        <begin position="89"/>
        <end position="103"/>
    </location>
</feature>
<gene>
    <name evidence="2" type="ORF">JZM60_12165</name>
</gene>
<evidence type="ECO:0000256" key="1">
    <source>
        <dbReference type="SAM" id="MobiDB-lite"/>
    </source>
</evidence>
<reference evidence="2 3" key="1">
    <citation type="submission" date="2021-03" db="EMBL/GenBank/DDBJ databases">
        <title>Geobacter metallireducens gen. nov. sp. nov., a microorganism capable of coupling the complete oxidation of organic compounds to the reduction of iron and other metals.</title>
        <authorList>
            <person name="Li Y."/>
        </authorList>
    </citation>
    <scope>NUCLEOTIDE SEQUENCE [LARGE SCALE GENOMIC DNA]</scope>
    <source>
        <strain evidence="2 3">Jerry-YX</strain>
    </source>
</reference>
<evidence type="ECO:0000313" key="2">
    <source>
        <dbReference type="EMBL" id="QSV44901.1"/>
    </source>
</evidence>
<proteinExistence type="predicted"/>
<dbReference type="EMBL" id="CP071382">
    <property type="protein sequence ID" value="QSV44901.1"/>
    <property type="molecule type" value="Genomic_DNA"/>
</dbReference>
<sequence>MLEQIKERIFTFGVKNRAYHVTRSEHSVGKDRGFKARYFLTRVTRPSWMVVRIRISAADKDYLAENDNAARVAMSEKLITEQLCQNCRRDKAREPPTSEHQESQNHTSNLL</sequence>
<protein>
    <submittedName>
        <fullName evidence="2">Uncharacterized protein</fullName>
    </submittedName>
</protein>
<dbReference type="Proteomes" id="UP000663651">
    <property type="component" value="Chromosome"/>
</dbReference>
<keyword evidence="3" id="KW-1185">Reference proteome</keyword>